<feature type="non-terminal residue" evidence="2">
    <location>
        <position position="1"/>
    </location>
</feature>
<organism evidence="2 3">
    <name type="scientific">Trifolium medium</name>
    <dbReference type="NCBI Taxonomy" id="97028"/>
    <lineage>
        <taxon>Eukaryota</taxon>
        <taxon>Viridiplantae</taxon>
        <taxon>Streptophyta</taxon>
        <taxon>Embryophyta</taxon>
        <taxon>Tracheophyta</taxon>
        <taxon>Spermatophyta</taxon>
        <taxon>Magnoliopsida</taxon>
        <taxon>eudicotyledons</taxon>
        <taxon>Gunneridae</taxon>
        <taxon>Pentapetalae</taxon>
        <taxon>rosids</taxon>
        <taxon>fabids</taxon>
        <taxon>Fabales</taxon>
        <taxon>Fabaceae</taxon>
        <taxon>Papilionoideae</taxon>
        <taxon>50 kb inversion clade</taxon>
        <taxon>NPAAA clade</taxon>
        <taxon>Hologalegina</taxon>
        <taxon>IRL clade</taxon>
        <taxon>Trifolieae</taxon>
        <taxon>Trifolium</taxon>
    </lineage>
</organism>
<feature type="region of interest" description="Disordered" evidence="1">
    <location>
        <begin position="14"/>
        <end position="49"/>
    </location>
</feature>
<dbReference type="EMBL" id="LXQA010371792">
    <property type="protein sequence ID" value="MCI47390.1"/>
    <property type="molecule type" value="Genomic_DNA"/>
</dbReference>
<sequence>KRTRLVHHVLEERAPQHRYGGQKKTHWKSRGVADPSARGSDTATTCATR</sequence>
<keyword evidence="3" id="KW-1185">Reference proteome</keyword>
<comment type="caution">
    <text evidence="2">The sequence shown here is derived from an EMBL/GenBank/DDBJ whole genome shotgun (WGS) entry which is preliminary data.</text>
</comment>
<feature type="compositionally biased region" description="Polar residues" evidence="1">
    <location>
        <begin position="39"/>
        <end position="49"/>
    </location>
</feature>
<reference evidence="2 3" key="1">
    <citation type="journal article" date="2018" name="Front. Plant Sci.">
        <title>Red Clover (Trifolium pratense) and Zigzag Clover (T. medium) - A Picture of Genomic Similarities and Differences.</title>
        <authorList>
            <person name="Dluhosova J."/>
            <person name="Istvanek J."/>
            <person name="Nedelnik J."/>
            <person name="Repkova J."/>
        </authorList>
    </citation>
    <scope>NUCLEOTIDE SEQUENCE [LARGE SCALE GENOMIC DNA]</scope>
    <source>
        <strain evidence="3">cv. 10/8</strain>
        <tissue evidence="2">Leaf</tissue>
    </source>
</reference>
<proteinExistence type="predicted"/>
<dbReference type="Proteomes" id="UP000265520">
    <property type="component" value="Unassembled WGS sequence"/>
</dbReference>
<evidence type="ECO:0000256" key="1">
    <source>
        <dbReference type="SAM" id="MobiDB-lite"/>
    </source>
</evidence>
<accession>A0A392SHH3</accession>
<feature type="compositionally biased region" description="Basic residues" evidence="1">
    <location>
        <begin position="20"/>
        <end position="29"/>
    </location>
</feature>
<name>A0A392SHH3_9FABA</name>
<protein>
    <submittedName>
        <fullName evidence="2">Uncharacterized protein</fullName>
    </submittedName>
</protein>
<evidence type="ECO:0000313" key="3">
    <source>
        <dbReference type="Proteomes" id="UP000265520"/>
    </source>
</evidence>
<dbReference type="AlphaFoldDB" id="A0A392SHH3"/>
<evidence type="ECO:0000313" key="2">
    <source>
        <dbReference type="EMBL" id="MCI47390.1"/>
    </source>
</evidence>